<evidence type="ECO:0000313" key="1">
    <source>
        <dbReference type="EMBL" id="KRN97642.1"/>
    </source>
</evidence>
<dbReference type="Proteomes" id="UP000051906">
    <property type="component" value="Unassembled WGS sequence"/>
</dbReference>
<sequence length="400" mass="45252">MILLKKAMDYNQYLVEHQMAATMLIYRYSEADIVSPGKDVTVLSPERRRLTLNDARYQLYNDAGVYANGVTLDDLKSTLATLRASDHDQGLSANVQESSTIISLIRDLAKMGLTVMGSRYVCDRVWDVDDDRRLVAALLHPQLIDDQPHSEAHEASTLAYDWENTVRRDRQPNGVNKVDEVRFTIQDQAGKPLLRLVPRERLGTVLYALRCGASPQQIREWLLWPRLEQLSLDYAQLSLLTCWQSESRKIVTLKDLLTLDDLTISDQGSGDACWYQFTAQSEKSRFGGAIPFTEAGEALSKIFHGHQYASDRAFSDGLAQLAQHVNLQIQRRQRRLFDIADIDRFKEAEGEIVDMSATGRDGHEGLPETVYEIIDLGSGRTLRYDLSINDLVMALLAFAR</sequence>
<proteinExistence type="predicted"/>
<dbReference type="AlphaFoldDB" id="A0A0R2LEP9"/>
<organism evidence="1 2">
    <name type="scientific">Levilactobacillus paucivorans</name>
    <dbReference type="NCBI Taxonomy" id="616990"/>
    <lineage>
        <taxon>Bacteria</taxon>
        <taxon>Bacillati</taxon>
        <taxon>Bacillota</taxon>
        <taxon>Bacilli</taxon>
        <taxon>Lactobacillales</taxon>
        <taxon>Lactobacillaceae</taxon>
        <taxon>Levilactobacillus</taxon>
    </lineage>
</organism>
<dbReference type="STRING" id="616990.IV54_GL001217"/>
<reference evidence="1 2" key="1">
    <citation type="journal article" date="2015" name="Genome Announc.">
        <title>Expanding the biotechnology potential of lactobacilli through comparative genomics of 213 strains and associated genera.</title>
        <authorList>
            <person name="Sun Z."/>
            <person name="Harris H.M."/>
            <person name="McCann A."/>
            <person name="Guo C."/>
            <person name="Argimon S."/>
            <person name="Zhang W."/>
            <person name="Yang X."/>
            <person name="Jeffery I.B."/>
            <person name="Cooney J.C."/>
            <person name="Kagawa T.F."/>
            <person name="Liu W."/>
            <person name="Song Y."/>
            <person name="Salvetti E."/>
            <person name="Wrobel A."/>
            <person name="Rasinkangas P."/>
            <person name="Parkhill J."/>
            <person name="Rea M.C."/>
            <person name="O'Sullivan O."/>
            <person name="Ritari J."/>
            <person name="Douillard F.P."/>
            <person name="Paul Ross R."/>
            <person name="Yang R."/>
            <person name="Briner A.E."/>
            <person name="Felis G.E."/>
            <person name="de Vos W.M."/>
            <person name="Barrangou R."/>
            <person name="Klaenhammer T.R."/>
            <person name="Caufield P.W."/>
            <person name="Cui Y."/>
            <person name="Zhang H."/>
            <person name="O'Toole P.W."/>
        </authorList>
    </citation>
    <scope>NUCLEOTIDE SEQUENCE [LARGE SCALE GENOMIC DNA]</scope>
    <source>
        <strain evidence="1 2">DSM 22467</strain>
    </source>
</reference>
<protein>
    <submittedName>
        <fullName evidence="1">Uncharacterized protein</fullName>
    </submittedName>
</protein>
<gene>
    <name evidence="1" type="ORF">IV54_GL001217</name>
</gene>
<accession>A0A0R2LEP9</accession>
<keyword evidence="2" id="KW-1185">Reference proteome</keyword>
<dbReference type="PATRIC" id="fig|616990.3.peg.1307"/>
<name>A0A0R2LEP9_9LACO</name>
<dbReference type="EMBL" id="JQCA01000165">
    <property type="protein sequence ID" value="KRN97642.1"/>
    <property type="molecule type" value="Genomic_DNA"/>
</dbReference>
<evidence type="ECO:0000313" key="2">
    <source>
        <dbReference type="Proteomes" id="UP000051906"/>
    </source>
</evidence>
<comment type="caution">
    <text evidence="1">The sequence shown here is derived from an EMBL/GenBank/DDBJ whole genome shotgun (WGS) entry which is preliminary data.</text>
</comment>